<organism evidence="2 3">
    <name type="scientific">Pelagimonas varians</name>
    <dbReference type="NCBI Taxonomy" id="696760"/>
    <lineage>
        <taxon>Bacteria</taxon>
        <taxon>Pseudomonadati</taxon>
        <taxon>Pseudomonadota</taxon>
        <taxon>Alphaproteobacteria</taxon>
        <taxon>Rhodobacterales</taxon>
        <taxon>Roseobacteraceae</taxon>
        <taxon>Pelagimonas</taxon>
    </lineage>
</organism>
<protein>
    <recommendedName>
        <fullName evidence="1">N-acetyltransferase domain-containing protein</fullName>
    </recommendedName>
</protein>
<gene>
    <name evidence="2" type="ORF">PEV8663_00584</name>
</gene>
<name>A0A238JYM4_9RHOB</name>
<sequence>MASDLEILLIRLAVLSEIPDLWQLVQAYSDEIDPAGQKPQERATKRTLMALIAHPTSVVLVRDQNGSVQGLLAGSIGSSPWADTRIADYLIFYLSPACRGGRAALSMLHAYEQWAASMGAEVVGVSDTGSQLGRLLKRQGYQPAEQKFLRCL</sequence>
<keyword evidence="3" id="KW-1185">Reference proteome</keyword>
<reference evidence="2 3" key="1">
    <citation type="submission" date="2017-05" db="EMBL/GenBank/DDBJ databases">
        <authorList>
            <person name="Song R."/>
            <person name="Chenine A.L."/>
            <person name="Ruprecht R.M."/>
        </authorList>
    </citation>
    <scope>NUCLEOTIDE SEQUENCE [LARGE SCALE GENOMIC DNA]</scope>
    <source>
        <strain evidence="2 3">CECT 8663</strain>
    </source>
</reference>
<dbReference type="PROSITE" id="PS51186">
    <property type="entry name" value="GNAT"/>
    <property type="match status" value="1"/>
</dbReference>
<feature type="domain" description="N-acetyltransferase" evidence="1">
    <location>
        <begin position="8"/>
        <end position="152"/>
    </location>
</feature>
<accession>A0A238JYM4</accession>
<proteinExistence type="predicted"/>
<dbReference type="InterPro" id="IPR016181">
    <property type="entry name" value="Acyl_CoA_acyltransferase"/>
</dbReference>
<dbReference type="SUPFAM" id="SSF55729">
    <property type="entry name" value="Acyl-CoA N-acyltransferases (Nat)"/>
    <property type="match status" value="1"/>
</dbReference>
<dbReference type="EMBL" id="FXYH01000002">
    <property type="protein sequence ID" value="SMX35760.1"/>
    <property type="molecule type" value="Genomic_DNA"/>
</dbReference>
<dbReference type="AlphaFoldDB" id="A0A238JYM4"/>
<dbReference type="Proteomes" id="UP000220836">
    <property type="component" value="Unassembled WGS sequence"/>
</dbReference>
<evidence type="ECO:0000313" key="3">
    <source>
        <dbReference type="Proteomes" id="UP000220836"/>
    </source>
</evidence>
<dbReference type="GO" id="GO:0016747">
    <property type="term" value="F:acyltransferase activity, transferring groups other than amino-acyl groups"/>
    <property type="evidence" value="ECO:0007669"/>
    <property type="project" value="InterPro"/>
</dbReference>
<dbReference type="Gene3D" id="3.40.630.30">
    <property type="match status" value="1"/>
</dbReference>
<evidence type="ECO:0000313" key="2">
    <source>
        <dbReference type="EMBL" id="SMX35760.1"/>
    </source>
</evidence>
<dbReference type="InterPro" id="IPR000182">
    <property type="entry name" value="GNAT_dom"/>
</dbReference>
<evidence type="ECO:0000259" key="1">
    <source>
        <dbReference type="PROSITE" id="PS51186"/>
    </source>
</evidence>